<comment type="caution">
    <text evidence="2">The sequence shown here is derived from an EMBL/GenBank/DDBJ whole genome shotgun (WGS) entry which is preliminary data.</text>
</comment>
<accession>A0AA38RHL6</accession>
<protein>
    <submittedName>
        <fullName evidence="2">Uncharacterized protein</fullName>
    </submittedName>
</protein>
<dbReference type="AlphaFoldDB" id="A0AA38RHL6"/>
<evidence type="ECO:0000256" key="1">
    <source>
        <dbReference type="SAM" id="MobiDB-lite"/>
    </source>
</evidence>
<dbReference type="EMBL" id="JANBVN010000163">
    <property type="protein sequence ID" value="KAJ9137199.1"/>
    <property type="molecule type" value="Genomic_DNA"/>
</dbReference>
<evidence type="ECO:0000313" key="3">
    <source>
        <dbReference type="Proteomes" id="UP001174691"/>
    </source>
</evidence>
<proteinExistence type="predicted"/>
<keyword evidence="3" id="KW-1185">Reference proteome</keyword>
<reference evidence="2" key="1">
    <citation type="submission" date="2022-07" db="EMBL/GenBank/DDBJ databases">
        <title>Fungi with potential for degradation of polypropylene.</title>
        <authorList>
            <person name="Gostincar C."/>
        </authorList>
    </citation>
    <scope>NUCLEOTIDE SEQUENCE</scope>
    <source>
        <strain evidence="2">EXF-13287</strain>
    </source>
</reference>
<feature type="region of interest" description="Disordered" evidence="1">
    <location>
        <begin position="319"/>
        <end position="387"/>
    </location>
</feature>
<evidence type="ECO:0000313" key="2">
    <source>
        <dbReference type="EMBL" id="KAJ9137199.1"/>
    </source>
</evidence>
<sequence length="387" mass="41529">MSSPQHPGSAHAGKKRTLKDCLPKAGFQYTHPFADRATADAVLAAMQSHADRATAVNLNPSVADSLLVDIFHRASERVNLVPRLSHPKFWYAVSRAVPWFRGPGLEGGSHVIPHTFQLLATYLVQARLRALDSPAIGRMSQSSVSRTAEAIDGYVALLRTRNLGRYVPDHTREDWVWSIGLFRPQAGLAPVEQAQSADGAGMAGATAATRLASGPVFTKTAAADVAKFKGAFESGVTGRKRKAEDYDDDDDGLDTSWNEMDGLAAGLTRLAAGRTSEHGARGVKRQAVGAEKAEMMGVATKVVAGDDDEVMELVGTTMGNVGLAPGTEEEEEERQRRERARKAAFLACIADDDEEEEEGDDKKGAGGEKMEEEDDPLAGEDIYGIDP</sequence>
<gene>
    <name evidence="2" type="ORF">NKR19_g8292</name>
</gene>
<organism evidence="2 3">
    <name type="scientific">Coniochaeta hoffmannii</name>
    <dbReference type="NCBI Taxonomy" id="91930"/>
    <lineage>
        <taxon>Eukaryota</taxon>
        <taxon>Fungi</taxon>
        <taxon>Dikarya</taxon>
        <taxon>Ascomycota</taxon>
        <taxon>Pezizomycotina</taxon>
        <taxon>Sordariomycetes</taxon>
        <taxon>Sordariomycetidae</taxon>
        <taxon>Coniochaetales</taxon>
        <taxon>Coniochaetaceae</taxon>
        <taxon>Coniochaeta</taxon>
    </lineage>
</organism>
<dbReference type="Proteomes" id="UP001174691">
    <property type="component" value="Unassembled WGS sequence"/>
</dbReference>
<feature type="compositionally biased region" description="Basic and acidic residues" evidence="1">
    <location>
        <begin position="360"/>
        <end position="369"/>
    </location>
</feature>
<feature type="compositionally biased region" description="Acidic residues" evidence="1">
    <location>
        <begin position="350"/>
        <end position="359"/>
    </location>
</feature>
<name>A0AA38RHL6_9PEZI</name>